<keyword evidence="6" id="KW-1185">Reference proteome</keyword>
<dbReference type="Proteomes" id="UP000503640">
    <property type="component" value="Unassembled WGS sequence"/>
</dbReference>
<dbReference type="SUPFAM" id="SSF75471">
    <property type="entry name" value="YhbY-like"/>
    <property type="match status" value="1"/>
</dbReference>
<name>A0A7I9VTR8_9BACT</name>
<evidence type="ECO:0000313" key="5">
    <source>
        <dbReference type="EMBL" id="GEJ59539.1"/>
    </source>
</evidence>
<evidence type="ECO:0000256" key="2">
    <source>
        <dbReference type="PROSITE-ProRule" id="PRU00626"/>
    </source>
</evidence>
<dbReference type="Pfam" id="PF01985">
    <property type="entry name" value="CRS1_YhbY"/>
    <property type="match status" value="1"/>
</dbReference>
<dbReference type="PANTHER" id="PTHR40065">
    <property type="entry name" value="RNA-BINDING PROTEIN YHBY"/>
    <property type="match status" value="1"/>
</dbReference>
<proteinExistence type="predicted"/>
<sequence length="145" mass="15757">MNPVPAPQNPKKKALMPSGPLRRSLRAAGHHLTAIVQVGKEGATEAVTRQLDQALLDHELVKVKVGTESPEDRFEAAERLAAGAQAQLAQILGRTLLLYRKHPRKPKFEPGPAEDARGAAPEPRSAGRAPARKRTVRKGSFRKGR</sequence>
<evidence type="ECO:0000256" key="3">
    <source>
        <dbReference type="SAM" id="MobiDB-lite"/>
    </source>
</evidence>
<comment type="caution">
    <text evidence="5">The sequence shown here is derived from an EMBL/GenBank/DDBJ whole genome shotgun (WGS) entry which is preliminary data.</text>
</comment>
<keyword evidence="1 2" id="KW-0694">RNA-binding</keyword>
<reference evidence="6" key="1">
    <citation type="journal article" date="2020" name="Appl. Environ. Microbiol.">
        <title>Diazotrophic Anaeromyxobacter Isolates from Soils.</title>
        <authorList>
            <person name="Masuda Y."/>
            <person name="Yamanaka H."/>
            <person name="Xu Z.X."/>
            <person name="Shiratori Y."/>
            <person name="Aono T."/>
            <person name="Amachi S."/>
            <person name="Senoo K."/>
            <person name="Itoh H."/>
        </authorList>
    </citation>
    <scope>NUCLEOTIDE SEQUENCE [LARGE SCALE GENOMIC DNA]</scope>
    <source>
        <strain evidence="6">R267</strain>
    </source>
</reference>
<dbReference type="EMBL" id="BJTG01000016">
    <property type="protein sequence ID" value="GEJ59539.1"/>
    <property type="molecule type" value="Genomic_DNA"/>
</dbReference>
<dbReference type="AlphaFoldDB" id="A0A7I9VTR8"/>
<feature type="region of interest" description="Disordered" evidence="3">
    <location>
        <begin position="1"/>
        <end position="20"/>
    </location>
</feature>
<dbReference type="InterPro" id="IPR051925">
    <property type="entry name" value="RNA-binding_domain"/>
</dbReference>
<organism evidence="5 6">
    <name type="scientific">Anaeromyxobacter diazotrophicus</name>
    <dbReference type="NCBI Taxonomy" id="2590199"/>
    <lineage>
        <taxon>Bacteria</taxon>
        <taxon>Pseudomonadati</taxon>
        <taxon>Myxococcota</taxon>
        <taxon>Myxococcia</taxon>
        <taxon>Myxococcales</taxon>
        <taxon>Cystobacterineae</taxon>
        <taxon>Anaeromyxobacteraceae</taxon>
        <taxon>Anaeromyxobacter</taxon>
    </lineage>
</organism>
<dbReference type="PROSITE" id="PS51295">
    <property type="entry name" value="CRM"/>
    <property type="match status" value="1"/>
</dbReference>
<feature type="region of interest" description="Disordered" evidence="3">
    <location>
        <begin position="103"/>
        <end position="145"/>
    </location>
</feature>
<dbReference type="InterPro" id="IPR017924">
    <property type="entry name" value="RNA-binding_YhbY"/>
</dbReference>
<accession>A0A7I9VTR8</accession>
<evidence type="ECO:0000313" key="6">
    <source>
        <dbReference type="Proteomes" id="UP000503640"/>
    </source>
</evidence>
<dbReference type="GO" id="GO:0003723">
    <property type="term" value="F:RNA binding"/>
    <property type="evidence" value="ECO:0007669"/>
    <property type="project" value="UniProtKB-UniRule"/>
</dbReference>
<dbReference type="NCBIfam" id="TIGR00253">
    <property type="entry name" value="RNA_bind_YhbY"/>
    <property type="match status" value="1"/>
</dbReference>
<dbReference type="InterPro" id="IPR035920">
    <property type="entry name" value="YhbY-like_sf"/>
</dbReference>
<protein>
    <recommendedName>
        <fullName evidence="4">CRM domain-containing protein</fullName>
    </recommendedName>
</protein>
<dbReference type="Gene3D" id="3.30.110.60">
    <property type="entry name" value="YhbY-like"/>
    <property type="match status" value="1"/>
</dbReference>
<evidence type="ECO:0000256" key="1">
    <source>
        <dbReference type="ARBA" id="ARBA00022884"/>
    </source>
</evidence>
<dbReference type="PANTHER" id="PTHR40065:SF3">
    <property type="entry name" value="RNA-BINDING PROTEIN YHBY"/>
    <property type="match status" value="1"/>
</dbReference>
<evidence type="ECO:0000259" key="4">
    <source>
        <dbReference type="PROSITE" id="PS51295"/>
    </source>
</evidence>
<feature type="domain" description="CRM" evidence="4">
    <location>
        <begin position="15"/>
        <end position="111"/>
    </location>
</feature>
<dbReference type="InterPro" id="IPR001890">
    <property type="entry name" value="RNA-binding_CRM"/>
</dbReference>
<dbReference type="SMART" id="SM01103">
    <property type="entry name" value="CRS1_YhbY"/>
    <property type="match status" value="1"/>
</dbReference>
<gene>
    <name evidence="5" type="ORF">AMYX_42800</name>
</gene>
<feature type="compositionally biased region" description="Basic residues" evidence="3">
    <location>
        <begin position="130"/>
        <end position="145"/>
    </location>
</feature>